<proteinExistence type="predicted"/>
<reference evidence="1 2" key="1">
    <citation type="journal article" date="2019" name="Nat. Ecol. Evol.">
        <title>Megaphylogeny resolves global patterns of mushroom evolution.</title>
        <authorList>
            <person name="Varga T."/>
            <person name="Krizsan K."/>
            <person name="Foldi C."/>
            <person name="Dima B."/>
            <person name="Sanchez-Garcia M."/>
            <person name="Sanchez-Ramirez S."/>
            <person name="Szollosi G.J."/>
            <person name="Szarkandi J.G."/>
            <person name="Papp V."/>
            <person name="Albert L."/>
            <person name="Andreopoulos W."/>
            <person name="Angelini C."/>
            <person name="Antonin V."/>
            <person name="Barry K.W."/>
            <person name="Bougher N.L."/>
            <person name="Buchanan P."/>
            <person name="Buyck B."/>
            <person name="Bense V."/>
            <person name="Catcheside P."/>
            <person name="Chovatia M."/>
            <person name="Cooper J."/>
            <person name="Damon W."/>
            <person name="Desjardin D."/>
            <person name="Finy P."/>
            <person name="Geml J."/>
            <person name="Haridas S."/>
            <person name="Hughes K."/>
            <person name="Justo A."/>
            <person name="Karasinski D."/>
            <person name="Kautmanova I."/>
            <person name="Kiss B."/>
            <person name="Kocsube S."/>
            <person name="Kotiranta H."/>
            <person name="LaButti K.M."/>
            <person name="Lechner B.E."/>
            <person name="Liimatainen K."/>
            <person name="Lipzen A."/>
            <person name="Lukacs Z."/>
            <person name="Mihaltcheva S."/>
            <person name="Morgado L.N."/>
            <person name="Niskanen T."/>
            <person name="Noordeloos M.E."/>
            <person name="Ohm R.A."/>
            <person name="Ortiz-Santana B."/>
            <person name="Ovrebo C."/>
            <person name="Racz N."/>
            <person name="Riley R."/>
            <person name="Savchenko A."/>
            <person name="Shiryaev A."/>
            <person name="Soop K."/>
            <person name="Spirin V."/>
            <person name="Szebenyi C."/>
            <person name="Tomsovsky M."/>
            <person name="Tulloss R.E."/>
            <person name="Uehling J."/>
            <person name="Grigoriev I.V."/>
            <person name="Vagvolgyi C."/>
            <person name="Papp T."/>
            <person name="Martin F.M."/>
            <person name="Miettinen O."/>
            <person name="Hibbett D.S."/>
            <person name="Nagy L.G."/>
        </authorList>
    </citation>
    <scope>NUCLEOTIDE SEQUENCE [LARGE SCALE GENOMIC DNA]</scope>
    <source>
        <strain evidence="1 2">NL-1719</strain>
    </source>
</reference>
<name>A0ACD3BEP9_9AGAR</name>
<accession>A0ACD3BEP9</accession>
<organism evidence="1 2">
    <name type="scientific">Pluteus cervinus</name>
    <dbReference type="NCBI Taxonomy" id="181527"/>
    <lineage>
        <taxon>Eukaryota</taxon>
        <taxon>Fungi</taxon>
        <taxon>Dikarya</taxon>
        <taxon>Basidiomycota</taxon>
        <taxon>Agaricomycotina</taxon>
        <taxon>Agaricomycetes</taxon>
        <taxon>Agaricomycetidae</taxon>
        <taxon>Agaricales</taxon>
        <taxon>Pluteineae</taxon>
        <taxon>Pluteaceae</taxon>
        <taxon>Pluteus</taxon>
    </lineage>
</organism>
<protein>
    <submittedName>
        <fullName evidence="1">Uncharacterized protein</fullName>
    </submittedName>
</protein>
<evidence type="ECO:0000313" key="1">
    <source>
        <dbReference type="EMBL" id="TFK76141.1"/>
    </source>
</evidence>
<dbReference type="Proteomes" id="UP000308600">
    <property type="component" value="Unassembled WGS sequence"/>
</dbReference>
<gene>
    <name evidence="1" type="ORF">BDN72DRAFT_831584</name>
</gene>
<dbReference type="EMBL" id="ML208261">
    <property type="protein sequence ID" value="TFK76141.1"/>
    <property type="molecule type" value="Genomic_DNA"/>
</dbReference>
<evidence type="ECO:0000313" key="2">
    <source>
        <dbReference type="Proteomes" id="UP000308600"/>
    </source>
</evidence>
<sequence length="379" mass="42786">MVLQRYDVDLSPEREWATSQFIRVIHLCQLAATCLALYDHLITLDLEIELVWAKRWSWSKVMFLICRYLGGAILLSEASVYFHKNPTSSVCLCTAGVILMWFGMLLGVITTQIILQTRIRALYGNKPKVSFWVGGAFGVEIITMITLYSCAIASTKFETELQPGLIICDAGHFPTYSFLIWVPVLAFETLLFILAFRISYRHYSQCADTINWNRLTLLEVLLRDNFIYFLVAFVTYLVTLIAWLQVDSRYHPAIGSFTFSITIIMGSRLVLNLSEAFHRTGCHFPRISTIWPGGPLPPGIPPTPSSSIPTRHSGFGTSTIQTAEVFYPETPTSSWKFAVDVEDLDEVWVASKRGSQSMDSWEELDVPRGGHNVTFAQAL</sequence>
<keyword evidence="2" id="KW-1185">Reference proteome</keyword>